<dbReference type="InterPro" id="IPR011763">
    <property type="entry name" value="COA_CT_C"/>
</dbReference>
<dbReference type="InterPro" id="IPR029045">
    <property type="entry name" value="ClpP/crotonase-like_dom_sf"/>
</dbReference>
<name>A0A645EGZ1_9ZZZZ</name>
<dbReference type="EC" id="2.1.3.1" evidence="2"/>
<proteinExistence type="predicted"/>
<protein>
    <submittedName>
        <fullName evidence="2">Methylmalonyl-CoA carboxyltransferase 12S subunit</fullName>
        <ecNumber evidence="2">2.1.3.1</ecNumber>
    </submittedName>
</protein>
<sequence>MPKISIVTRKAIGGSYVALSSKQMGSDVAFAWPTAQIAVMGPEGAARLLHGRQIRDSEDPAATEMQFIAEYRERFFNPYRAADLGQIDEVIEPKETRPRLVRALEVLQTKVAPTVAKKHGLFPV</sequence>
<evidence type="ECO:0000313" key="2">
    <source>
        <dbReference type="EMBL" id="MPN00419.1"/>
    </source>
</evidence>
<dbReference type="InterPro" id="IPR051047">
    <property type="entry name" value="AccD/PCCB"/>
</dbReference>
<dbReference type="PANTHER" id="PTHR43842:SF2">
    <property type="entry name" value="PROPIONYL-COA CARBOXYLASE BETA CHAIN, MITOCHONDRIAL"/>
    <property type="match status" value="1"/>
</dbReference>
<keyword evidence="2" id="KW-0808">Transferase</keyword>
<dbReference type="GO" id="GO:0004658">
    <property type="term" value="F:propionyl-CoA carboxylase activity"/>
    <property type="evidence" value="ECO:0007669"/>
    <property type="project" value="TreeGrafter"/>
</dbReference>
<dbReference type="AlphaFoldDB" id="A0A645EGZ1"/>
<reference evidence="2" key="1">
    <citation type="submission" date="2019-08" db="EMBL/GenBank/DDBJ databases">
        <authorList>
            <person name="Kucharzyk K."/>
            <person name="Murdoch R.W."/>
            <person name="Higgins S."/>
            <person name="Loffler F."/>
        </authorList>
    </citation>
    <scope>NUCLEOTIDE SEQUENCE</scope>
</reference>
<evidence type="ECO:0000259" key="1">
    <source>
        <dbReference type="PROSITE" id="PS50989"/>
    </source>
</evidence>
<dbReference type="InterPro" id="IPR034733">
    <property type="entry name" value="AcCoA_carboxyl_beta"/>
</dbReference>
<organism evidence="2">
    <name type="scientific">bioreactor metagenome</name>
    <dbReference type="NCBI Taxonomy" id="1076179"/>
    <lineage>
        <taxon>unclassified sequences</taxon>
        <taxon>metagenomes</taxon>
        <taxon>ecological metagenomes</taxon>
    </lineage>
</organism>
<dbReference type="PROSITE" id="PS50989">
    <property type="entry name" value="COA_CT_CTER"/>
    <property type="match status" value="1"/>
</dbReference>
<dbReference type="GO" id="GO:0047154">
    <property type="term" value="F:methylmalonyl-CoA carboxytransferase activity"/>
    <property type="evidence" value="ECO:0007669"/>
    <property type="project" value="UniProtKB-EC"/>
</dbReference>
<dbReference type="PANTHER" id="PTHR43842">
    <property type="entry name" value="PROPIONYL-COA CARBOXYLASE BETA CHAIN"/>
    <property type="match status" value="1"/>
</dbReference>
<dbReference type="GO" id="GO:0009317">
    <property type="term" value="C:acetyl-CoA carboxylase complex"/>
    <property type="evidence" value="ECO:0007669"/>
    <property type="project" value="TreeGrafter"/>
</dbReference>
<gene>
    <name evidence="2" type="ORF">SDC9_147614</name>
</gene>
<feature type="domain" description="CoA carboxyltransferase C-terminal" evidence="1">
    <location>
        <begin position="1"/>
        <end position="117"/>
    </location>
</feature>
<dbReference type="Pfam" id="PF01039">
    <property type="entry name" value="Carboxyl_trans"/>
    <property type="match status" value="1"/>
</dbReference>
<dbReference type="EMBL" id="VSSQ01046446">
    <property type="protein sequence ID" value="MPN00419.1"/>
    <property type="molecule type" value="Genomic_DNA"/>
</dbReference>
<accession>A0A645EGZ1</accession>
<comment type="caution">
    <text evidence="2">The sequence shown here is derived from an EMBL/GenBank/DDBJ whole genome shotgun (WGS) entry which is preliminary data.</text>
</comment>
<dbReference type="Gene3D" id="3.90.226.10">
    <property type="entry name" value="2-enoyl-CoA Hydratase, Chain A, domain 1"/>
    <property type="match status" value="1"/>
</dbReference>
<dbReference type="SUPFAM" id="SSF52096">
    <property type="entry name" value="ClpP/crotonase"/>
    <property type="match status" value="1"/>
</dbReference>